<dbReference type="PANTHER" id="PTHR43011">
    <property type="entry name" value="IRON-SULFUR CLUSTER ASSEMBLY 2 HOMOLOG, MITOCHONDRIAL"/>
    <property type="match status" value="1"/>
</dbReference>
<dbReference type="InterPro" id="IPR016092">
    <property type="entry name" value="ATAP"/>
</dbReference>
<dbReference type="PANTHER" id="PTHR43011:SF1">
    <property type="entry name" value="IRON-SULFUR CLUSTER ASSEMBLY 2 HOMOLOG, MITOCHONDRIAL"/>
    <property type="match status" value="1"/>
</dbReference>
<dbReference type="GO" id="GO:0051539">
    <property type="term" value="F:4 iron, 4 sulfur cluster binding"/>
    <property type="evidence" value="ECO:0007669"/>
    <property type="project" value="TreeGrafter"/>
</dbReference>
<dbReference type="SUPFAM" id="SSF89360">
    <property type="entry name" value="HesB-like domain"/>
    <property type="match status" value="1"/>
</dbReference>
<dbReference type="EMBL" id="CP058215">
    <property type="protein sequence ID" value="QLC51048.1"/>
    <property type="molecule type" value="Genomic_DNA"/>
</dbReference>
<protein>
    <submittedName>
        <fullName evidence="2">Iron-sulfur cluster assembly accessory protein</fullName>
    </submittedName>
</protein>
<dbReference type="GO" id="GO:0005506">
    <property type="term" value="F:iron ion binding"/>
    <property type="evidence" value="ECO:0007669"/>
    <property type="project" value="TreeGrafter"/>
</dbReference>
<evidence type="ECO:0000313" key="2">
    <source>
        <dbReference type="EMBL" id="QLC51048.1"/>
    </source>
</evidence>
<dbReference type="GO" id="GO:0016226">
    <property type="term" value="P:iron-sulfur cluster assembly"/>
    <property type="evidence" value="ECO:0007669"/>
    <property type="project" value="InterPro"/>
</dbReference>
<organism evidence="2 3">
    <name type="scientific">Methanolobus zinderi</name>
    <dbReference type="NCBI Taxonomy" id="536044"/>
    <lineage>
        <taxon>Archaea</taxon>
        <taxon>Methanobacteriati</taxon>
        <taxon>Methanobacteriota</taxon>
        <taxon>Stenosarchaea group</taxon>
        <taxon>Methanomicrobia</taxon>
        <taxon>Methanosarcinales</taxon>
        <taxon>Methanosarcinaceae</taxon>
        <taxon>Methanolobus</taxon>
    </lineage>
</organism>
<dbReference type="InterPro" id="IPR000361">
    <property type="entry name" value="ATAP_core_dom"/>
</dbReference>
<proteinExistence type="predicted"/>
<dbReference type="GeneID" id="55822581"/>
<gene>
    <name evidence="2" type="ORF">HWN40_12860</name>
</gene>
<accession>A0A7D5I5L3</accession>
<dbReference type="InterPro" id="IPR035903">
    <property type="entry name" value="HesB-like_dom_sf"/>
</dbReference>
<dbReference type="NCBIfam" id="TIGR00049">
    <property type="entry name" value="iron-sulfur cluster assembly accessory protein"/>
    <property type="match status" value="1"/>
</dbReference>
<dbReference type="AlphaFoldDB" id="A0A7D5I5L3"/>
<dbReference type="Pfam" id="PF01521">
    <property type="entry name" value="Fe-S_biosyn"/>
    <property type="match status" value="1"/>
</dbReference>
<dbReference type="KEGG" id="mzi:HWN40_12860"/>
<sequence length="108" mass="11400">MVEVSEKAAAELKSLLEEQDKQDHSLRIFIAGMSCCGVQYGMSLENEISEEEDVTEEVNGLKIVMNKNDVEGLSSATIDYVDGPQGKGFVIDNSSSANACGSCGGGCS</sequence>
<dbReference type="OrthoDB" id="52656at2157"/>
<evidence type="ECO:0000259" key="1">
    <source>
        <dbReference type="Pfam" id="PF01521"/>
    </source>
</evidence>
<name>A0A7D5I5L3_9EURY</name>
<feature type="domain" description="Core" evidence="1">
    <location>
        <begin position="2"/>
        <end position="101"/>
    </location>
</feature>
<evidence type="ECO:0000313" key="3">
    <source>
        <dbReference type="Proteomes" id="UP000509594"/>
    </source>
</evidence>
<dbReference type="Proteomes" id="UP000509594">
    <property type="component" value="Chromosome"/>
</dbReference>
<reference evidence="2 3" key="1">
    <citation type="submission" date="2020-06" db="EMBL/GenBank/DDBJ databases">
        <title>Methanolobus halotolerans sp. nov., isolated from a saline lake Tus in Siberia.</title>
        <authorList>
            <person name="Shen Y."/>
            <person name="Chen S.-C."/>
            <person name="Lai M.-C."/>
            <person name="Huang H.-H."/>
            <person name="Chiu H.-H."/>
            <person name="Tang S.-L."/>
            <person name="Rogozin D.Y."/>
            <person name="Degermendzhy A.G."/>
        </authorList>
    </citation>
    <scope>NUCLEOTIDE SEQUENCE [LARGE SCALE GENOMIC DNA]</scope>
    <source>
        <strain evidence="2 3">DSM 21339</strain>
    </source>
</reference>
<dbReference type="Gene3D" id="2.60.300.12">
    <property type="entry name" value="HesB-like domain"/>
    <property type="match status" value="1"/>
</dbReference>
<dbReference type="RefSeq" id="WP_176966103.1">
    <property type="nucleotide sequence ID" value="NZ_CP058215.1"/>
</dbReference>
<dbReference type="GO" id="GO:0051537">
    <property type="term" value="F:2 iron, 2 sulfur cluster binding"/>
    <property type="evidence" value="ECO:0007669"/>
    <property type="project" value="TreeGrafter"/>
</dbReference>
<keyword evidence="3" id="KW-1185">Reference proteome</keyword>